<dbReference type="AlphaFoldDB" id="A0A067N0L4"/>
<dbReference type="HOGENOM" id="CLU_136311_0_0_1"/>
<proteinExistence type="predicted"/>
<protein>
    <submittedName>
        <fullName evidence="1">Uncharacterized protein</fullName>
    </submittedName>
</protein>
<evidence type="ECO:0000313" key="2">
    <source>
        <dbReference type="Proteomes" id="UP000027195"/>
    </source>
</evidence>
<dbReference type="Proteomes" id="UP000027195">
    <property type="component" value="Unassembled WGS sequence"/>
</dbReference>
<dbReference type="STRING" id="930990.A0A067N0L4"/>
<dbReference type="OrthoDB" id="432970at2759"/>
<reference evidence="2" key="1">
    <citation type="journal article" date="2014" name="Proc. Natl. Acad. Sci. U.S.A.">
        <title>Extensive sampling of basidiomycete genomes demonstrates inadequacy of the white-rot/brown-rot paradigm for wood decay fungi.</title>
        <authorList>
            <person name="Riley R."/>
            <person name="Salamov A.A."/>
            <person name="Brown D.W."/>
            <person name="Nagy L.G."/>
            <person name="Floudas D."/>
            <person name="Held B.W."/>
            <person name="Levasseur A."/>
            <person name="Lombard V."/>
            <person name="Morin E."/>
            <person name="Otillar R."/>
            <person name="Lindquist E.A."/>
            <person name="Sun H."/>
            <person name="LaButti K.M."/>
            <person name="Schmutz J."/>
            <person name="Jabbour D."/>
            <person name="Luo H."/>
            <person name="Baker S.E."/>
            <person name="Pisabarro A.G."/>
            <person name="Walton J.D."/>
            <person name="Blanchette R.A."/>
            <person name="Henrissat B."/>
            <person name="Martin F."/>
            <person name="Cullen D."/>
            <person name="Hibbett D.S."/>
            <person name="Grigoriev I.V."/>
        </authorList>
    </citation>
    <scope>NUCLEOTIDE SEQUENCE [LARGE SCALE GENOMIC DNA]</scope>
    <source>
        <strain evidence="2">FD-172 SS1</strain>
    </source>
</reference>
<name>A0A067N0L4_BOTB1</name>
<organism evidence="1 2">
    <name type="scientific">Botryobasidium botryosum (strain FD-172 SS1)</name>
    <dbReference type="NCBI Taxonomy" id="930990"/>
    <lineage>
        <taxon>Eukaryota</taxon>
        <taxon>Fungi</taxon>
        <taxon>Dikarya</taxon>
        <taxon>Basidiomycota</taxon>
        <taxon>Agaricomycotina</taxon>
        <taxon>Agaricomycetes</taxon>
        <taxon>Cantharellales</taxon>
        <taxon>Botryobasidiaceae</taxon>
        <taxon>Botryobasidium</taxon>
    </lineage>
</organism>
<gene>
    <name evidence="1" type="ORF">BOTBODRAFT_61630</name>
</gene>
<dbReference type="InParanoid" id="A0A067N0L4"/>
<dbReference type="EMBL" id="KL198017">
    <property type="protein sequence ID" value="KDQ20495.1"/>
    <property type="molecule type" value="Genomic_DNA"/>
</dbReference>
<keyword evidence="2" id="KW-1185">Reference proteome</keyword>
<accession>A0A067N0L4</accession>
<evidence type="ECO:0000313" key="1">
    <source>
        <dbReference type="EMBL" id="KDQ20495.1"/>
    </source>
</evidence>
<sequence length="166" mass="18747">MAQHPSSALATLKQSDLTSYPPLLYIPFNMSQSRGAPSKATQRVQRYVQYEAYLNPSAQSLATELKMPLCTPTAPFPGLMPFLDRLVTTGRDTPNNMAAWFGPHWEEGTREMHHQARLATLSAPWPPSPYINVYVNFHALGRPRPPTKEEQAELKAMLDYSTRPRH</sequence>